<dbReference type="InterPro" id="IPR036663">
    <property type="entry name" value="Fumarylacetoacetase_C_sf"/>
</dbReference>
<keyword evidence="1" id="KW-0456">Lyase</keyword>
<protein>
    <recommendedName>
        <fullName evidence="2">Fumarylacetoacetase-like C-terminal domain-containing protein</fullName>
    </recommendedName>
</protein>
<dbReference type="Gene3D" id="3.90.850.10">
    <property type="entry name" value="Fumarylacetoacetase-like, C-terminal domain"/>
    <property type="match status" value="1"/>
</dbReference>
<accession>A0A9X2T189</accession>
<gene>
    <name evidence="3" type="ORF">NVS89_05105</name>
</gene>
<evidence type="ECO:0000259" key="2">
    <source>
        <dbReference type="Pfam" id="PF01557"/>
    </source>
</evidence>
<dbReference type="EMBL" id="JANTHZ010000001">
    <property type="protein sequence ID" value="MCS0494467.1"/>
    <property type="molecule type" value="Genomic_DNA"/>
</dbReference>
<evidence type="ECO:0000313" key="3">
    <source>
        <dbReference type="EMBL" id="MCS0494467.1"/>
    </source>
</evidence>
<dbReference type="AlphaFoldDB" id="A0A9X2T189"/>
<dbReference type="PANTHER" id="PTHR30143">
    <property type="entry name" value="ACID HYDRATASE"/>
    <property type="match status" value="1"/>
</dbReference>
<dbReference type="PANTHER" id="PTHR30143:SF0">
    <property type="entry name" value="2-KETO-4-PENTENOATE HYDRATASE"/>
    <property type="match status" value="1"/>
</dbReference>
<proteinExistence type="predicted"/>
<sequence length="251" mass="26725">MNEAGIERAAQLLNAARSSLRLLAALPEEARPQSFADAAAVQDRVLALSGEKVAGYKLAGTDPASVMWGAVLASRVFASPATIEADLVPLLGVELEIAFRLDREVAADDLDWDAARFDSIVTALPLIEIVDTRFASYRSTPLLHRAADFMSNGAVVTGPALAGWRSVDLERLPVRLSLSGRVVAEGIGGHGDGDPRRTALAFLAAPARRRRLPAGTFLTTGTYTGLQFAERGDRVEADAGPFGRLEVSFSR</sequence>
<dbReference type="InterPro" id="IPR011234">
    <property type="entry name" value="Fumarylacetoacetase-like_C"/>
</dbReference>
<reference evidence="3" key="1">
    <citation type="submission" date="2022-08" db="EMBL/GenBank/DDBJ databases">
        <authorList>
            <person name="Li F."/>
        </authorList>
    </citation>
    <scope>NUCLEOTIDE SEQUENCE</scope>
    <source>
        <strain evidence="3">MQZ15Z-1</strain>
    </source>
</reference>
<keyword evidence="4" id="KW-1185">Reference proteome</keyword>
<evidence type="ECO:0000313" key="4">
    <source>
        <dbReference type="Proteomes" id="UP001151088"/>
    </source>
</evidence>
<dbReference type="InterPro" id="IPR050772">
    <property type="entry name" value="Hydratase-Decarb/MhpD_sf"/>
</dbReference>
<dbReference type="RefSeq" id="WP_258731419.1">
    <property type="nucleotide sequence ID" value="NZ_JANTHZ010000001.1"/>
</dbReference>
<dbReference type="Pfam" id="PF01557">
    <property type="entry name" value="FAA_hydrolase"/>
    <property type="match status" value="1"/>
</dbReference>
<evidence type="ECO:0000256" key="1">
    <source>
        <dbReference type="ARBA" id="ARBA00023239"/>
    </source>
</evidence>
<dbReference type="GO" id="GO:0008684">
    <property type="term" value="F:2-oxopent-4-enoate hydratase activity"/>
    <property type="evidence" value="ECO:0007669"/>
    <property type="project" value="TreeGrafter"/>
</dbReference>
<name>A0A9X2T189_9HYPH</name>
<organism evidence="3 4">
    <name type="scientific">Ancylobacter mangrovi</name>
    <dbReference type="NCBI Taxonomy" id="2972472"/>
    <lineage>
        <taxon>Bacteria</taxon>
        <taxon>Pseudomonadati</taxon>
        <taxon>Pseudomonadota</taxon>
        <taxon>Alphaproteobacteria</taxon>
        <taxon>Hyphomicrobiales</taxon>
        <taxon>Xanthobacteraceae</taxon>
        <taxon>Ancylobacter</taxon>
    </lineage>
</organism>
<dbReference type="Proteomes" id="UP001151088">
    <property type="component" value="Unassembled WGS sequence"/>
</dbReference>
<dbReference type="SUPFAM" id="SSF56529">
    <property type="entry name" value="FAH"/>
    <property type="match status" value="1"/>
</dbReference>
<feature type="domain" description="Fumarylacetoacetase-like C-terminal" evidence="2">
    <location>
        <begin position="91"/>
        <end position="247"/>
    </location>
</feature>
<comment type="caution">
    <text evidence="3">The sequence shown here is derived from an EMBL/GenBank/DDBJ whole genome shotgun (WGS) entry which is preliminary data.</text>
</comment>
<dbReference type="GO" id="GO:0005737">
    <property type="term" value="C:cytoplasm"/>
    <property type="evidence" value="ECO:0007669"/>
    <property type="project" value="TreeGrafter"/>
</dbReference>